<proteinExistence type="inferred from homology"/>
<sequence>MSSRTNDVYLVIGGSGFLGRHVVQALLARGDAVSVFDIVQRYHDTPFYMGDISEEEQVSDALRKSGATCIIHTASPLHGLDDPALYWKVNVDGTQSVINAAVACGVPKLVYTSSAGVVFNGSNLIDVDDRIPQPEKAMDPYNESKAKAEEIVLAANGKGGLYTVALRPAGIFGPGDRQLITGLLQTWQRGQSHFQIGDNTNLFDWTYVGNCAYAHLLAADKLGPPNPKEIARLKEELKVALPSIECTTQRHRIPTSLARPLGPYVTPPADAEKILANWEDPEYVPPMPRPAIRGKFDQFSEAALARDDDAQLQVAGQVFFITNGEPTGFWDIPRIVYRFFDEYFEKPNTKRRIILPREVGLLLGSAAEWWAWLMGKEPGFTRFRVMFSCAWRCFNIEKTRRVLGYEPQVGLEEGMKRTLEWWAAEQQKAGKS</sequence>
<feature type="domain" description="3-beta hydroxysteroid dehydrogenase/isomerase" evidence="3">
    <location>
        <begin position="10"/>
        <end position="228"/>
    </location>
</feature>
<dbReference type="SUPFAM" id="SSF51735">
    <property type="entry name" value="NAD(P)-binding Rossmann-fold domains"/>
    <property type="match status" value="1"/>
</dbReference>
<evidence type="ECO:0000256" key="2">
    <source>
        <dbReference type="ARBA" id="ARBA00023002"/>
    </source>
</evidence>
<name>A0A5C2SLA4_9APHY</name>
<dbReference type="STRING" id="1328759.A0A5C2SLA4"/>
<dbReference type="GO" id="GO:0016616">
    <property type="term" value="F:oxidoreductase activity, acting on the CH-OH group of donors, NAD or NADP as acceptor"/>
    <property type="evidence" value="ECO:0007669"/>
    <property type="project" value="InterPro"/>
</dbReference>
<evidence type="ECO:0000313" key="4">
    <source>
        <dbReference type="EMBL" id="RPD62226.1"/>
    </source>
</evidence>
<keyword evidence="4" id="KW-0413">Isomerase</keyword>
<dbReference type="GO" id="GO:0016853">
    <property type="term" value="F:isomerase activity"/>
    <property type="evidence" value="ECO:0007669"/>
    <property type="project" value="UniProtKB-KW"/>
</dbReference>
<organism evidence="4 5">
    <name type="scientific">Lentinus tigrinus ALCF2SS1-6</name>
    <dbReference type="NCBI Taxonomy" id="1328759"/>
    <lineage>
        <taxon>Eukaryota</taxon>
        <taxon>Fungi</taxon>
        <taxon>Dikarya</taxon>
        <taxon>Basidiomycota</taxon>
        <taxon>Agaricomycotina</taxon>
        <taxon>Agaricomycetes</taxon>
        <taxon>Polyporales</taxon>
        <taxon>Polyporaceae</taxon>
        <taxon>Lentinus</taxon>
    </lineage>
</organism>
<dbReference type="PANTHER" id="PTHR43245:SF51">
    <property type="entry name" value="SHORT CHAIN DEHYDROGENASE_REDUCTASE FAMILY 42E, MEMBER 2"/>
    <property type="match status" value="1"/>
</dbReference>
<dbReference type="OrthoDB" id="10058185at2759"/>
<dbReference type="PANTHER" id="PTHR43245">
    <property type="entry name" value="BIFUNCTIONAL POLYMYXIN RESISTANCE PROTEIN ARNA"/>
    <property type="match status" value="1"/>
</dbReference>
<protein>
    <submittedName>
        <fullName evidence="4">3-beta hydroxysteroid dehydrogenase/isomerase</fullName>
    </submittedName>
</protein>
<evidence type="ECO:0000256" key="1">
    <source>
        <dbReference type="ARBA" id="ARBA00009219"/>
    </source>
</evidence>
<accession>A0A5C2SLA4</accession>
<dbReference type="InterPro" id="IPR002225">
    <property type="entry name" value="3Beta_OHSteriod_DH/Estase"/>
</dbReference>
<gene>
    <name evidence="4" type="ORF">L227DRAFT_544622</name>
</gene>
<keyword evidence="2" id="KW-0560">Oxidoreductase</keyword>
<dbReference type="Gene3D" id="3.40.50.720">
    <property type="entry name" value="NAD(P)-binding Rossmann-like Domain"/>
    <property type="match status" value="2"/>
</dbReference>
<dbReference type="EMBL" id="ML122259">
    <property type="protein sequence ID" value="RPD62226.1"/>
    <property type="molecule type" value="Genomic_DNA"/>
</dbReference>
<dbReference type="AlphaFoldDB" id="A0A5C2SLA4"/>
<dbReference type="Pfam" id="PF01073">
    <property type="entry name" value="3Beta_HSD"/>
    <property type="match status" value="1"/>
</dbReference>
<reference evidence="4" key="1">
    <citation type="journal article" date="2018" name="Genome Biol. Evol.">
        <title>Genomics and development of Lentinus tigrinus, a white-rot wood-decaying mushroom with dimorphic fruiting bodies.</title>
        <authorList>
            <person name="Wu B."/>
            <person name="Xu Z."/>
            <person name="Knudson A."/>
            <person name="Carlson A."/>
            <person name="Chen N."/>
            <person name="Kovaka S."/>
            <person name="LaButti K."/>
            <person name="Lipzen A."/>
            <person name="Pennachio C."/>
            <person name="Riley R."/>
            <person name="Schakwitz W."/>
            <person name="Umezawa K."/>
            <person name="Ohm R.A."/>
            <person name="Grigoriev I.V."/>
            <person name="Nagy L.G."/>
            <person name="Gibbons J."/>
            <person name="Hibbett D."/>
        </authorList>
    </citation>
    <scope>NUCLEOTIDE SEQUENCE [LARGE SCALE GENOMIC DNA]</scope>
    <source>
        <strain evidence="4">ALCF2SS1-6</strain>
    </source>
</reference>
<comment type="similarity">
    <text evidence="1">Belongs to the 3-beta-HSD family.</text>
</comment>
<dbReference type="Proteomes" id="UP000313359">
    <property type="component" value="Unassembled WGS sequence"/>
</dbReference>
<keyword evidence="5" id="KW-1185">Reference proteome</keyword>
<evidence type="ECO:0000313" key="5">
    <source>
        <dbReference type="Proteomes" id="UP000313359"/>
    </source>
</evidence>
<dbReference type="GO" id="GO:0006694">
    <property type="term" value="P:steroid biosynthetic process"/>
    <property type="evidence" value="ECO:0007669"/>
    <property type="project" value="InterPro"/>
</dbReference>
<evidence type="ECO:0000259" key="3">
    <source>
        <dbReference type="Pfam" id="PF01073"/>
    </source>
</evidence>
<dbReference type="InterPro" id="IPR036291">
    <property type="entry name" value="NAD(P)-bd_dom_sf"/>
</dbReference>
<dbReference type="InterPro" id="IPR050177">
    <property type="entry name" value="Lipid_A_modif_metabolic_enz"/>
</dbReference>